<sequence>MSRISEIRYVGYAVTDLEAEKAYYTEKWGLDPVPSDDGPDSTTAWFKARGHDEHHVVRLRSGDTNRVDVIAFAADSRADVDALADKVTASGCKIVHPPRDLTTPGGGYGFRFFNPDGMMFEISSDVARGEVADVARWDGVPVKISHIVFHSPDHHGLMAWFTDVLGMKVSDWLGDFMGFLRCNSAHHRIAILPGPPCLNHVAYDMTGVDGMMRGILRMKQSGNDIGWGPGRHTAGNNTFSYFVTPSGFVTEFTSELEEVDFDTHQPTTYVPAPLIMDQWGIGTGGPQTLPHPAPNPGLFEAVEA</sequence>
<evidence type="ECO:0000313" key="3">
    <source>
        <dbReference type="Proteomes" id="UP001379235"/>
    </source>
</evidence>
<evidence type="ECO:0000313" key="2">
    <source>
        <dbReference type="EMBL" id="MEJ6008319.1"/>
    </source>
</evidence>
<protein>
    <submittedName>
        <fullName evidence="2">VOC family protein</fullName>
    </submittedName>
</protein>
<dbReference type="Proteomes" id="UP001379235">
    <property type="component" value="Unassembled WGS sequence"/>
</dbReference>
<dbReference type="EMBL" id="JBBHJY010000001">
    <property type="protein sequence ID" value="MEJ6008319.1"/>
    <property type="molecule type" value="Genomic_DNA"/>
</dbReference>
<gene>
    <name evidence="2" type="ORF">WG900_00150</name>
</gene>
<dbReference type="Gene3D" id="3.10.180.10">
    <property type="entry name" value="2,3-Dihydroxybiphenyl 1,2-Dioxygenase, domain 1"/>
    <property type="match status" value="2"/>
</dbReference>
<evidence type="ECO:0000259" key="1">
    <source>
        <dbReference type="PROSITE" id="PS51819"/>
    </source>
</evidence>
<feature type="domain" description="VOC" evidence="1">
    <location>
        <begin position="143"/>
        <end position="255"/>
    </location>
</feature>
<dbReference type="InterPro" id="IPR037523">
    <property type="entry name" value="VOC_core"/>
</dbReference>
<proteinExistence type="predicted"/>
<feature type="domain" description="VOC" evidence="1">
    <location>
        <begin position="6"/>
        <end position="125"/>
    </location>
</feature>
<dbReference type="InterPro" id="IPR004360">
    <property type="entry name" value="Glyas_Fos-R_dOase_dom"/>
</dbReference>
<dbReference type="Pfam" id="PF00903">
    <property type="entry name" value="Glyoxalase"/>
    <property type="match status" value="1"/>
</dbReference>
<reference evidence="2 3" key="1">
    <citation type="submission" date="2024-03" db="EMBL/GenBank/DDBJ databases">
        <authorList>
            <person name="Jo J.-H."/>
        </authorList>
    </citation>
    <scope>NUCLEOTIDE SEQUENCE [LARGE SCALE GENOMIC DNA]</scope>
    <source>
        <strain evidence="2 3">AS3R-12</strain>
    </source>
</reference>
<comment type="caution">
    <text evidence="2">The sequence shown here is derived from an EMBL/GenBank/DDBJ whole genome shotgun (WGS) entry which is preliminary data.</text>
</comment>
<organism evidence="2 3">
    <name type="scientific">Novosphingobium aquae</name>
    <dbReference type="NCBI Taxonomy" id="3133435"/>
    <lineage>
        <taxon>Bacteria</taxon>
        <taxon>Pseudomonadati</taxon>
        <taxon>Pseudomonadota</taxon>
        <taxon>Alphaproteobacteria</taxon>
        <taxon>Sphingomonadales</taxon>
        <taxon>Sphingomonadaceae</taxon>
        <taxon>Novosphingobium</taxon>
    </lineage>
</organism>
<accession>A0ABU8S427</accession>
<keyword evidence="3" id="KW-1185">Reference proteome</keyword>
<dbReference type="SUPFAM" id="SSF54593">
    <property type="entry name" value="Glyoxalase/Bleomycin resistance protein/Dihydroxybiphenyl dioxygenase"/>
    <property type="match status" value="1"/>
</dbReference>
<dbReference type="InterPro" id="IPR029068">
    <property type="entry name" value="Glyas_Bleomycin-R_OHBP_Dase"/>
</dbReference>
<dbReference type="CDD" id="cd08362">
    <property type="entry name" value="BphC5-RrK37_N_like"/>
    <property type="match status" value="1"/>
</dbReference>
<name>A0ABU8S427_9SPHN</name>
<dbReference type="PROSITE" id="PS51819">
    <property type="entry name" value="VOC"/>
    <property type="match status" value="2"/>
</dbReference>
<dbReference type="RefSeq" id="WP_339963857.1">
    <property type="nucleotide sequence ID" value="NZ_JBBHJY010000001.1"/>
</dbReference>